<keyword evidence="7" id="KW-0029">Amino-acid transport</keyword>
<name>A0A5N7JTU4_9PSED</name>
<dbReference type="GO" id="GO:0022857">
    <property type="term" value="F:transmembrane transporter activity"/>
    <property type="evidence" value="ECO:0007669"/>
    <property type="project" value="InterPro"/>
</dbReference>
<feature type="transmembrane region" description="Helical" evidence="12">
    <location>
        <begin position="202"/>
        <end position="224"/>
    </location>
</feature>
<dbReference type="FunFam" id="1.10.3720.10:FF:000012">
    <property type="entry name" value="Histidine ABC transporter permease HisM"/>
    <property type="match status" value="1"/>
</dbReference>
<dbReference type="CDD" id="cd06261">
    <property type="entry name" value="TM_PBP2"/>
    <property type="match status" value="1"/>
</dbReference>
<organism evidence="14 15">
    <name type="scientific">Pseudomonas kitaguniensis</name>
    <dbReference type="NCBI Taxonomy" id="2607908"/>
    <lineage>
        <taxon>Bacteria</taxon>
        <taxon>Pseudomonadati</taxon>
        <taxon>Pseudomonadota</taxon>
        <taxon>Gammaproteobacteria</taxon>
        <taxon>Pseudomonadales</taxon>
        <taxon>Pseudomonadaceae</taxon>
        <taxon>Pseudomonas</taxon>
    </lineage>
</organism>
<evidence type="ECO:0000256" key="4">
    <source>
        <dbReference type="ARBA" id="ARBA00022475"/>
    </source>
</evidence>
<evidence type="ECO:0000259" key="13">
    <source>
        <dbReference type="PROSITE" id="PS50928"/>
    </source>
</evidence>
<dbReference type="GO" id="GO:0043190">
    <property type="term" value="C:ATP-binding cassette (ABC) transporter complex"/>
    <property type="evidence" value="ECO:0007669"/>
    <property type="project" value="InterPro"/>
</dbReference>
<gene>
    <name evidence="14" type="ORF">F0170_12550</name>
</gene>
<feature type="domain" description="ABC transmembrane type-1" evidence="13">
    <location>
        <begin position="23"/>
        <end position="221"/>
    </location>
</feature>
<evidence type="ECO:0000256" key="1">
    <source>
        <dbReference type="ARBA" id="ARBA00004429"/>
    </source>
</evidence>
<protein>
    <recommendedName>
        <fullName evidence="10">Histidine/lysine/arginine/ornithine transport system permease protein HisM</fullName>
    </recommendedName>
</protein>
<proteinExistence type="inferred from homology"/>
<evidence type="ECO:0000256" key="12">
    <source>
        <dbReference type="RuleBase" id="RU363032"/>
    </source>
</evidence>
<feature type="transmembrane region" description="Helical" evidence="12">
    <location>
        <begin position="20"/>
        <end position="44"/>
    </location>
</feature>
<feature type="transmembrane region" description="Helical" evidence="12">
    <location>
        <begin position="64"/>
        <end position="86"/>
    </location>
</feature>
<dbReference type="EMBL" id="VUBA01000068">
    <property type="protein sequence ID" value="MPQ84736.1"/>
    <property type="molecule type" value="Genomic_DNA"/>
</dbReference>
<evidence type="ECO:0000256" key="3">
    <source>
        <dbReference type="ARBA" id="ARBA00022448"/>
    </source>
</evidence>
<keyword evidence="3 12" id="KW-0813">Transport</keyword>
<keyword evidence="4" id="KW-1003">Cell membrane</keyword>
<evidence type="ECO:0000256" key="11">
    <source>
        <dbReference type="ARBA" id="ARBA00046835"/>
    </source>
</evidence>
<dbReference type="InterPro" id="IPR000515">
    <property type="entry name" value="MetI-like"/>
</dbReference>
<dbReference type="NCBIfam" id="TIGR01726">
    <property type="entry name" value="HEQRo_perm_3TM"/>
    <property type="match status" value="1"/>
</dbReference>
<dbReference type="GO" id="GO:0006865">
    <property type="term" value="P:amino acid transport"/>
    <property type="evidence" value="ECO:0007669"/>
    <property type="project" value="UniProtKB-KW"/>
</dbReference>
<dbReference type="PROSITE" id="PS50928">
    <property type="entry name" value="ABC_TM1"/>
    <property type="match status" value="1"/>
</dbReference>
<dbReference type="NCBIfam" id="NF011651">
    <property type="entry name" value="PRK15069.1"/>
    <property type="match status" value="1"/>
</dbReference>
<comment type="subcellular location">
    <subcellularLocation>
        <location evidence="1">Cell inner membrane</location>
        <topology evidence="1">Multi-pass membrane protein</topology>
    </subcellularLocation>
    <subcellularLocation>
        <location evidence="12">Cell membrane</location>
        <topology evidence="12">Multi-pass membrane protein</topology>
    </subcellularLocation>
</comment>
<dbReference type="InterPro" id="IPR051322">
    <property type="entry name" value="AA_ABC_Transporter_Permease"/>
</dbReference>
<evidence type="ECO:0000256" key="5">
    <source>
        <dbReference type="ARBA" id="ARBA00022519"/>
    </source>
</evidence>
<dbReference type="Gene3D" id="1.10.3720.10">
    <property type="entry name" value="MetI-like"/>
    <property type="match status" value="1"/>
</dbReference>
<comment type="similarity">
    <text evidence="2">Belongs to the binding-protein-dependent transport system permease family. HisMQ subfamily.</text>
</comment>
<evidence type="ECO:0000256" key="2">
    <source>
        <dbReference type="ARBA" id="ARBA00010072"/>
    </source>
</evidence>
<dbReference type="Pfam" id="PF00528">
    <property type="entry name" value="BPD_transp_1"/>
    <property type="match status" value="1"/>
</dbReference>
<evidence type="ECO:0000313" key="14">
    <source>
        <dbReference type="EMBL" id="MPQ84736.1"/>
    </source>
</evidence>
<evidence type="ECO:0000256" key="10">
    <source>
        <dbReference type="ARBA" id="ARBA00039779"/>
    </source>
</evidence>
<dbReference type="Proteomes" id="UP000325438">
    <property type="component" value="Unassembled WGS sequence"/>
</dbReference>
<evidence type="ECO:0000313" key="15">
    <source>
        <dbReference type="Proteomes" id="UP000325438"/>
    </source>
</evidence>
<reference evidence="14 15" key="1">
    <citation type="submission" date="2019-09" db="EMBL/GenBank/DDBJ databases">
        <title>The draft genomes of Allium pathogen Pseudomonas sp.</title>
        <authorList>
            <person name="Fujikawa T."/>
            <person name="Sawada H."/>
        </authorList>
    </citation>
    <scope>NUCLEOTIDE SEQUENCE [LARGE SCALE GENOMIC DNA]</scope>
    <source>
        <strain evidence="14 15">MAFF 730085</strain>
    </source>
</reference>
<comment type="caution">
    <text evidence="14">The sequence shown here is derived from an EMBL/GenBank/DDBJ whole genome shotgun (WGS) entry which is preliminary data.</text>
</comment>
<feature type="transmembrane region" description="Helical" evidence="12">
    <location>
        <begin position="106"/>
        <end position="125"/>
    </location>
</feature>
<dbReference type="AlphaFoldDB" id="A0A5N7JTU4"/>
<dbReference type="PANTHER" id="PTHR30450:SF5">
    <property type="entry name" value="HISTIDINE TRANSPORT SYSTEM PERMEASE PROTEIN HISM"/>
    <property type="match status" value="1"/>
</dbReference>
<dbReference type="InterPro" id="IPR035906">
    <property type="entry name" value="MetI-like_sf"/>
</dbReference>
<dbReference type="SUPFAM" id="SSF161098">
    <property type="entry name" value="MetI-like"/>
    <property type="match status" value="1"/>
</dbReference>
<keyword evidence="6 12" id="KW-0812">Transmembrane</keyword>
<evidence type="ECO:0000256" key="8">
    <source>
        <dbReference type="ARBA" id="ARBA00022989"/>
    </source>
</evidence>
<sequence length="247" mass="28052">MIELLQQYWRPFLYSDGQHITGLAMTMWLLSASLVIGFLVSIPLSIARVSRKRYVRWPVQFYTYLFRGTPLYIQLLICYTGIYSIAAVRAQPLLDAFFRDAMNCTILAFALNTCAYTTEIFAGAIRSMAHGEVEAAKAYGLSGWKLYAYVIMPSALRRSLPYYSNEVILMLHSTTVAFTATVPDILKVARDANSATYMTFQSFGIAALIYLTVTFALVGLFRLAERRWLAFLGRTIKEHLCVIRFTH</sequence>
<dbReference type="PANTHER" id="PTHR30450">
    <property type="entry name" value="ABC TRANSPORTER PERMEASE"/>
    <property type="match status" value="1"/>
</dbReference>
<keyword evidence="8 12" id="KW-1133">Transmembrane helix</keyword>
<comment type="subunit">
    <text evidence="11">The HisPMQJ complex is composed of two ATP-binding proteins (HisP), two transmembrane proteins (HisM and HisQ) and a solute-binding protein (HisJ). The HisPMQ-ArgT complex is composed of two ATP-binding proteins (HisP), two transmembrane proteins (HisM and HisQ) and a solute-binding protein (ArgT).</text>
</comment>
<evidence type="ECO:0000256" key="6">
    <source>
        <dbReference type="ARBA" id="ARBA00022692"/>
    </source>
</evidence>
<dbReference type="RefSeq" id="WP_152749488.1">
    <property type="nucleotide sequence ID" value="NZ_VUBA01000068.1"/>
</dbReference>
<dbReference type="InterPro" id="IPR010065">
    <property type="entry name" value="AA_ABC_transptr_permease_3TM"/>
</dbReference>
<accession>A0A5N7JTU4</accession>
<feature type="transmembrane region" description="Helical" evidence="12">
    <location>
        <begin position="162"/>
        <end position="182"/>
    </location>
</feature>
<keyword evidence="9 12" id="KW-0472">Membrane</keyword>
<evidence type="ECO:0000256" key="7">
    <source>
        <dbReference type="ARBA" id="ARBA00022970"/>
    </source>
</evidence>
<keyword evidence="5" id="KW-0997">Cell inner membrane</keyword>
<evidence type="ECO:0000256" key="9">
    <source>
        <dbReference type="ARBA" id="ARBA00023136"/>
    </source>
</evidence>